<evidence type="ECO:0000256" key="4">
    <source>
        <dbReference type="ARBA" id="ARBA00023163"/>
    </source>
</evidence>
<dbReference type="Proteomes" id="UP001225316">
    <property type="component" value="Unassembled WGS sequence"/>
</dbReference>
<feature type="domain" description="HTH lacI-type" evidence="5">
    <location>
        <begin position="2"/>
        <end position="56"/>
    </location>
</feature>
<dbReference type="CDD" id="cd06267">
    <property type="entry name" value="PBP1_LacI_sugar_binding-like"/>
    <property type="match status" value="1"/>
</dbReference>
<dbReference type="SMART" id="SM00354">
    <property type="entry name" value="HTH_LACI"/>
    <property type="match status" value="1"/>
</dbReference>
<accession>A0ABU1B245</accession>
<dbReference type="SUPFAM" id="SSF53822">
    <property type="entry name" value="Periplasmic binding protein-like I"/>
    <property type="match status" value="1"/>
</dbReference>
<reference evidence="6 7" key="1">
    <citation type="submission" date="2023-04" db="EMBL/GenBank/DDBJ databases">
        <title>A novel bacteria isolated from coastal sediment.</title>
        <authorList>
            <person name="Liu X.-J."/>
            <person name="Du Z.-J."/>
        </authorList>
    </citation>
    <scope>NUCLEOTIDE SEQUENCE [LARGE SCALE GENOMIC DNA]</scope>
    <source>
        <strain evidence="6 7">SDUM461003</strain>
    </source>
</reference>
<dbReference type="GO" id="GO:0003677">
    <property type="term" value="F:DNA binding"/>
    <property type="evidence" value="ECO:0007669"/>
    <property type="project" value="UniProtKB-KW"/>
</dbReference>
<protein>
    <submittedName>
        <fullName evidence="6">LacI family DNA-binding transcriptional regulator</fullName>
    </submittedName>
</protein>
<proteinExistence type="predicted"/>
<dbReference type="InterPro" id="IPR028082">
    <property type="entry name" value="Peripla_BP_I"/>
</dbReference>
<dbReference type="Gene3D" id="3.40.50.2300">
    <property type="match status" value="2"/>
</dbReference>
<dbReference type="Pfam" id="PF00356">
    <property type="entry name" value="LacI"/>
    <property type="match status" value="1"/>
</dbReference>
<dbReference type="PROSITE" id="PS50932">
    <property type="entry name" value="HTH_LACI_2"/>
    <property type="match status" value="1"/>
</dbReference>
<dbReference type="Pfam" id="PF13377">
    <property type="entry name" value="Peripla_BP_3"/>
    <property type="match status" value="1"/>
</dbReference>
<evidence type="ECO:0000313" key="6">
    <source>
        <dbReference type="EMBL" id="MDQ8209497.1"/>
    </source>
</evidence>
<dbReference type="InterPro" id="IPR010982">
    <property type="entry name" value="Lambda_DNA-bd_dom_sf"/>
</dbReference>
<dbReference type="PANTHER" id="PTHR30146:SF95">
    <property type="entry name" value="RIBOSE OPERON REPRESSOR"/>
    <property type="match status" value="1"/>
</dbReference>
<dbReference type="InterPro" id="IPR046335">
    <property type="entry name" value="LacI/GalR-like_sensor"/>
</dbReference>
<evidence type="ECO:0000256" key="2">
    <source>
        <dbReference type="ARBA" id="ARBA00023015"/>
    </source>
</evidence>
<dbReference type="EMBL" id="JARXHW010000075">
    <property type="protein sequence ID" value="MDQ8209497.1"/>
    <property type="molecule type" value="Genomic_DNA"/>
</dbReference>
<dbReference type="CDD" id="cd01392">
    <property type="entry name" value="HTH_LacI"/>
    <property type="match status" value="1"/>
</dbReference>
<keyword evidence="7" id="KW-1185">Reference proteome</keyword>
<keyword evidence="2" id="KW-0805">Transcription regulation</keyword>
<comment type="caution">
    <text evidence="6">The sequence shown here is derived from an EMBL/GenBank/DDBJ whole genome shotgun (WGS) entry which is preliminary data.</text>
</comment>
<dbReference type="RefSeq" id="WP_308952414.1">
    <property type="nucleotide sequence ID" value="NZ_JARXHW010000075.1"/>
</dbReference>
<organism evidence="6 7">
    <name type="scientific">Thalassobacterium maritimum</name>
    <dbReference type="NCBI Taxonomy" id="3041265"/>
    <lineage>
        <taxon>Bacteria</taxon>
        <taxon>Pseudomonadati</taxon>
        <taxon>Verrucomicrobiota</taxon>
        <taxon>Opitutia</taxon>
        <taxon>Puniceicoccales</taxon>
        <taxon>Coraliomargaritaceae</taxon>
        <taxon>Thalassobacterium</taxon>
    </lineage>
</organism>
<sequence length="326" mass="35914">MAKISDVAQLAKVSSATVSRVFNHHPNVHLDVRKRVFDAARELDYRPRPSLKQKNVVVITPYAPVYPVQSCVDMILMALVQEMSRRGFRLEILPENNRDRLDGIQFCAAIAIGAEPSTFTDWSDRYSMPLVIMDRDGPANSPDVYYVQSDNAQGMRLAIEHLHARGCQKIGCIIHGDPGTGNADLRHDGIVKALSGCKLPVDESLIYFSGHGTDKYVELIGKLLKQEVDALFCPGGNAGVVSYYAFSLYNRQVPKDISLIASEQTLSSQYTVPPLTTITPDYSAMAIAAADVIEAQARGDDMPAKTVIPYLLISRESVRKKSEIST</sequence>
<gene>
    <name evidence="6" type="ORF">QEH52_18375</name>
</gene>
<keyword evidence="4" id="KW-0804">Transcription</keyword>
<name>A0ABU1B245_9BACT</name>
<evidence type="ECO:0000313" key="7">
    <source>
        <dbReference type="Proteomes" id="UP001225316"/>
    </source>
</evidence>
<evidence type="ECO:0000259" key="5">
    <source>
        <dbReference type="PROSITE" id="PS50932"/>
    </source>
</evidence>
<keyword evidence="1" id="KW-0678">Repressor</keyword>
<evidence type="ECO:0000256" key="1">
    <source>
        <dbReference type="ARBA" id="ARBA00022491"/>
    </source>
</evidence>
<evidence type="ECO:0000256" key="3">
    <source>
        <dbReference type="ARBA" id="ARBA00023125"/>
    </source>
</evidence>
<dbReference type="Gene3D" id="1.10.260.40">
    <property type="entry name" value="lambda repressor-like DNA-binding domains"/>
    <property type="match status" value="1"/>
</dbReference>
<keyword evidence="3 6" id="KW-0238">DNA-binding</keyword>
<dbReference type="PANTHER" id="PTHR30146">
    <property type="entry name" value="LACI-RELATED TRANSCRIPTIONAL REPRESSOR"/>
    <property type="match status" value="1"/>
</dbReference>
<dbReference type="SUPFAM" id="SSF47413">
    <property type="entry name" value="lambda repressor-like DNA-binding domains"/>
    <property type="match status" value="1"/>
</dbReference>
<dbReference type="InterPro" id="IPR000843">
    <property type="entry name" value="HTH_LacI"/>
</dbReference>